<comment type="caution">
    <text evidence="1">The sequence shown here is derived from an EMBL/GenBank/DDBJ whole genome shotgun (WGS) entry which is preliminary data.</text>
</comment>
<reference evidence="1 2" key="1">
    <citation type="submission" date="2021-03" db="EMBL/GenBank/DDBJ databases">
        <title>Genomic Encyclopedia of Type Strains, Phase IV (KMG-IV): sequencing the most valuable type-strain genomes for metagenomic binning, comparative biology and taxonomic classification.</title>
        <authorList>
            <person name="Goeker M."/>
        </authorList>
    </citation>
    <scope>NUCLEOTIDE SEQUENCE [LARGE SCALE GENOMIC DNA]</scope>
    <source>
        <strain evidence="1 2">DSM 15596</strain>
    </source>
</reference>
<accession>A0ABS4FGQ9</accession>
<evidence type="ECO:0000313" key="1">
    <source>
        <dbReference type="EMBL" id="MBP1895415.1"/>
    </source>
</evidence>
<organism evidence="1 2">
    <name type="scientific">Paenibacillus lactis</name>
    <dbReference type="NCBI Taxonomy" id="228574"/>
    <lineage>
        <taxon>Bacteria</taxon>
        <taxon>Bacillati</taxon>
        <taxon>Bacillota</taxon>
        <taxon>Bacilli</taxon>
        <taxon>Bacillales</taxon>
        <taxon>Paenibacillaceae</taxon>
        <taxon>Paenibacillus</taxon>
    </lineage>
</organism>
<dbReference type="Proteomes" id="UP000706926">
    <property type="component" value="Unassembled WGS sequence"/>
</dbReference>
<proteinExistence type="predicted"/>
<dbReference type="EMBL" id="JAGGKI010000014">
    <property type="protein sequence ID" value="MBP1895415.1"/>
    <property type="molecule type" value="Genomic_DNA"/>
</dbReference>
<name>A0ABS4FGQ9_9BACL</name>
<gene>
    <name evidence="1" type="ORF">J2Z18_004525</name>
</gene>
<evidence type="ECO:0008006" key="3">
    <source>
        <dbReference type="Google" id="ProtNLM"/>
    </source>
</evidence>
<sequence>MVLKLENNLQWFYRRVSPISGEWMYMLTRIVGLML</sequence>
<protein>
    <recommendedName>
        <fullName evidence="3">ABC transporter permease</fullName>
    </recommendedName>
</protein>
<evidence type="ECO:0000313" key="2">
    <source>
        <dbReference type="Proteomes" id="UP000706926"/>
    </source>
</evidence>
<keyword evidence="2" id="KW-1185">Reference proteome</keyword>